<protein>
    <submittedName>
        <fullName evidence="7">Iron complex transport system ATP-binding protein</fullName>
    </submittedName>
</protein>
<organism evidence="7 8">
    <name type="scientific">Novosphingobium capsulatum</name>
    <dbReference type="NCBI Taxonomy" id="13688"/>
    <lineage>
        <taxon>Bacteria</taxon>
        <taxon>Pseudomonadati</taxon>
        <taxon>Pseudomonadota</taxon>
        <taxon>Alphaproteobacteria</taxon>
        <taxon>Sphingomonadales</taxon>
        <taxon>Sphingomonadaceae</taxon>
        <taxon>Novosphingobium</taxon>
    </lineage>
</organism>
<dbReference type="PROSITE" id="PS00211">
    <property type="entry name" value="ABC_TRANSPORTER_1"/>
    <property type="match status" value="1"/>
</dbReference>
<accession>A0ABU1MIZ7</accession>
<dbReference type="InterPro" id="IPR003439">
    <property type="entry name" value="ABC_transporter-like_ATP-bd"/>
</dbReference>
<evidence type="ECO:0000256" key="3">
    <source>
        <dbReference type="ARBA" id="ARBA00022840"/>
    </source>
</evidence>
<evidence type="ECO:0000313" key="8">
    <source>
        <dbReference type="Proteomes" id="UP001184150"/>
    </source>
</evidence>
<gene>
    <name evidence="7" type="ORF">J2792_001144</name>
</gene>
<keyword evidence="4" id="KW-1278">Translocase</keyword>
<evidence type="ECO:0000256" key="1">
    <source>
        <dbReference type="ARBA" id="ARBA00022448"/>
    </source>
</evidence>
<keyword evidence="8" id="KW-1185">Reference proteome</keyword>
<keyword evidence="3 7" id="KW-0067">ATP-binding</keyword>
<comment type="function">
    <text evidence="5">Part of the ABC transporter complex HmuTUV involved in hemin import. Responsible for energy coupling to the transport system.</text>
</comment>
<dbReference type="SMART" id="SM00382">
    <property type="entry name" value="AAA"/>
    <property type="match status" value="1"/>
</dbReference>
<dbReference type="Pfam" id="PF00005">
    <property type="entry name" value="ABC_tran"/>
    <property type="match status" value="1"/>
</dbReference>
<dbReference type="InterPro" id="IPR027417">
    <property type="entry name" value="P-loop_NTPase"/>
</dbReference>
<dbReference type="RefSeq" id="WP_169049747.1">
    <property type="nucleotide sequence ID" value="NZ_JAVDRD010000002.1"/>
</dbReference>
<sequence length="245" mass="25476">MDLVADAVTMVGRLRDVRVGLSPGRLTAICGPNGAGKSTLLSALAGLEEPDGGHVSLGQHRLAELTARERAIAIGYLPQAGEVAWNVTVETLVRLGRLPHRTPMRIDAAATMAALQALDLTGLAGREVGTLSGGERARALLARVLAGQPRWILADEPLAALDLAHQQALLAHFRRLAGQGVGVVVVLHDLALAMNHADHVIVLDRGTVAANGAPHLALAEGVLAGVWGVKARWVGDGRTRALAIG</sequence>
<dbReference type="PANTHER" id="PTHR42794">
    <property type="entry name" value="HEMIN IMPORT ATP-BINDING PROTEIN HMUV"/>
    <property type="match status" value="1"/>
</dbReference>
<proteinExistence type="predicted"/>
<dbReference type="PANTHER" id="PTHR42794:SF1">
    <property type="entry name" value="HEMIN IMPORT ATP-BINDING PROTEIN HMUV"/>
    <property type="match status" value="1"/>
</dbReference>
<dbReference type="PROSITE" id="PS50893">
    <property type="entry name" value="ABC_TRANSPORTER_2"/>
    <property type="match status" value="1"/>
</dbReference>
<dbReference type="EMBL" id="JAVDRD010000002">
    <property type="protein sequence ID" value="MDR6510284.1"/>
    <property type="molecule type" value="Genomic_DNA"/>
</dbReference>
<dbReference type="GO" id="GO:0005524">
    <property type="term" value="F:ATP binding"/>
    <property type="evidence" value="ECO:0007669"/>
    <property type="project" value="UniProtKB-KW"/>
</dbReference>
<feature type="domain" description="ABC transporter" evidence="6">
    <location>
        <begin position="3"/>
        <end position="230"/>
    </location>
</feature>
<dbReference type="InterPro" id="IPR003593">
    <property type="entry name" value="AAA+_ATPase"/>
</dbReference>
<dbReference type="Gene3D" id="3.40.50.300">
    <property type="entry name" value="P-loop containing nucleotide triphosphate hydrolases"/>
    <property type="match status" value="1"/>
</dbReference>
<evidence type="ECO:0000256" key="4">
    <source>
        <dbReference type="ARBA" id="ARBA00022967"/>
    </source>
</evidence>
<evidence type="ECO:0000259" key="6">
    <source>
        <dbReference type="PROSITE" id="PS50893"/>
    </source>
</evidence>
<keyword evidence="2" id="KW-0547">Nucleotide-binding</keyword>
<dbReference type="InterPro" id="IPR017871">
    <property type="entry name" value="ABC_transporter-like_CS"/>
</dbReference>
<dbReference type="Proteomes" id="UP001184150">
    <property type="component" value="Unassembled WGS sequence"/>
</dbReference>
<evidence type="ECO:0000256" key="5">
    <source>
        <dbReference type="ARBA" id="ARBA00037066"/>
    </source>
</evidence>
<comment type="caution">
    <text evidence="7">The sequence shown here is derived from an EMBL/GenBank/DDBJ whole genome shotgun (WGS) entry which is preliminary data.</text>
</comment>
<dbReference type="SUPFAM" id="SSF52540">
    <property type="entry name" value="P-loop containing nucleoside triphosphate hydrolases"/>
    <property type="match status" value="1"/>
</dbReference>
<dbReference type="CDD" id="cd03214">
    <property type="entry name" value="ABC_Iron-Siderophores_B12_Hemin"/>
    <property type="match status" value="1"/>
</dbReference>
<reference evidence="7 8" key="1">
    <citation type="submission" date="2023-07" db="EMBL/GenBank/DDBJ databases">
        <title>Sorghum-associated microbial communities from plants grown in Nebraska, USA.</title>
        <authorList>
            <person name="Schachtman D."/>
        </authorList>
    </citation>
    <scope>NUCLEOTIDE SEQUENCE [LARGE SCALE GENOMIC DNA]</scope>
    <source>
        <strain evidence="7 8">DS1027</strain>
    </source>
</reference>
<evidence type="ECO:0000313" key="7">
    <source>
        <dbReference type="EMBL" id="MDR6510284.1"/>
    </source>
</evidence>
<name>A0ABU1MIZ7_9SPHN</name>
<evidence type="ECO:0000256" key="2">
    <source>
        <dbReference type="ARBA" id="ARBA00022741"/>
    </source>
</evidence>
<keyword evidence="1" id="KW-0813">Transport</keyword>